<feature type="compositionally biased region" description="Basic and acidic residues" evidence="1">
    <location>
        <begin position="20"/>
        <end position="34"/>
    </location>
</feature>
<feature type="compositionally biased region" description="Basic and acidic residues" evidence="1">
    <location>
        <begin position="69"/>
        <end position="79"/>
    </location>
</feature>
<evidence type="ECO:0000256" key="1">
    <source>
        <dbReference type="SAM" id="MobiDB-lite"/>
    </source>
</evidence>
<dbReference type="RefSeq" id="WP_168107871.1">
    <property type="nucleotide sequence ID" value="NZ_VTOX01000004.1"/>
</dbReference>
<accession>A0A7X6DGI5</accession>
<evidence type="ECO:0000313" key="3">
    <source>
        <dbReference type="Proteomes" id="UP000521868"/>
    </source>
</evidence>
<evidence type="ECO:0000313" key="2">
    <source>
        <dbReference type="EMBL" id="NKE66747.1"/>
    </source>
</evidence>
<sequence>MEHAAIIRSPRPSAANDQGGDDKLSLQKARDKLRGFFQRPSSGRTSTLGRKVEKPGSGAAAGPSGQTEGVEHDRKHANK</sequence>
<keyword evidence="3" id="KW-1185">Reference proteome</keyword>
<proteinExistence type="predicted"/>
<dbReference type="AlphaFoldDB" id="A0A7X6DGI5"/>
<feature type="compositionally biased region" description="Polar residues" evidence="1">
    <location>
        <begin position="39"/>
        <end position="48"/>
    </location>
</feature>
<gene>
    <name evidence="2" type="ORF">RAMLITH_13015</name>
</gene>
<feature type="region of interest" description="Disordered" evidence="1">
    <location>
        <begin position="1"/>
        <end position="79"/>
    </location>
</feature>
<comment type="caution">
    <text evidence="2">The sequence shown here is derived from an EMBL/GenBank/DDBJ whole genome shotgun (WGS) entry which is preliminary data.</text>
</comment>
<organism evidence="2 3">
    <name type="scientific">Ramlibacter lithotrophicus</name>
    <dbReference type="NCBI Taxonomy" id="2606681"/>
    <lineage>
        <taxon>Bacteria</taxon>
        <taxon>Pseudomonadati</taxon>
        <taxon>Pseudomonadota</taxon>
        <taxon>Betaproteobacteria</taxon>
        <taxon>Burkholderiales</taxon>
        <taxon>Comamonadaceae</taxon>
        <taxon>Ramlibacter</taxon>
    </lineage>
</organism>
<protein>
    <submittedName>
        <fullName evidence="2">Uncharacterized protein</fullName>
    </submittedName>
</protein>
<dbReference type="EMBL" id="VTOX01000004">
    <property type="protein sequence ID" value="NKE66747.1"/>
    <property type="molecule type" value="Genomic_DNA"/>
</dbReference>
<reference evidence="2 3" key="1">
    <citation type="journal article" date="2020" name="Nature">
        <title>Bacterial chemolithoautotrophy via manganese oxidation.</title>
        <authorList>
            <person name="Yu H."/>
            <person name="Leadbetter J.R."/>
        </authorList>
    </citation>
    <scope>NUCLEOTIDE SEQUENCE [LARGE SCALE GENOMIC DNA]</scope>
    <source>
        <strain evidence="2 3">RBP-1</strain>
    </source>
</reference>
<dbReference type="Proteomes" id="UP000521868">
    <property type="component" value="Unassembled WGS sequence"/>
</dbReference>
<name>A0A7X6DGI5_9BURK</name>
<feature type="compositionally biased region" description="Low complexity" evidence="1">
    <location>
        <begin position="55"/>
        <end position="65"/>
    </location>
</feature>